<feature type="transmembrane region" description="Helical" evidence="1">
    <location>
        <begin position="248"/>
        <end position="265"/>
    </location>
</feature>
<feature type="transmembrane region" description="Helical" evidence="1">
    <location>
        <begin position="271"/>
        <end position="288"/>
    </location>
</feature>
<keyword evidence="1" id="KW-0812">Transmembrane</keyword>
<dbReference type="EMBL" id="JABWMJ010000002">
    <property type="protein sequence ID" value="NUZ05179.1"/>
    <property type="molecule type" value="Genomic_DNA"/>
</dbReference>
<evidence type="ECO:0008006" key="4">
    <source>
        <dbReference type="Google" id="ProtNLM"/>
    </source>
</evidence>
<reference evidence="2 3" key="1">
    <citation type="submission" date="2020-06" db="EMBL/GenBank/DDBJ databases">
        <title>Schlegella sp. ID0723 isolated from air conditioner.</title>
        <authorList>
            <person name="Kim D.Y."/>
            <person name="Kim D.-U."/>
        </authorList>
    </citation>
    <scope>NUCLEOTIDE SEQUENCE [LARGE SCALE GENOMIC DNA]</scope>
    <source>
        <strain evidence="2 3">ID0723</strain>
    </source>
</reference>
<feature type="transmembrane region" description="Helical" evidence="1">
    <location>
        <begin position="428"/>
        <end position="448"/>
    </location>
</feature>
<proteinExistence type="predicted"/>
<feature type="transmembrane region" description="Helical" evidence="1">
    <location>
        <begin position="146"/>
        <end position="163"/>
    </location>
</feature>
<feature type="transmembrane region" description="Helical" evidence="1">
    <location>
        <begin position="380"/>
        <end position="398"/>
    </location>
</feature>
<keyword evidence="1" id="KW-0472">Membrane</keyword>
<evidence type="ECO:0000313" key="3">
    <source>
        <dbReference type="Proteomes" id="UP000529637"/>
    </source>
</evidence>
<name>A0A7Y6TVJ0_9BURK</name>
<evidence type="ECO:0000256" key="1">
    <source>
        <dbReference type="SAM" id="Phobius"/>
    </source>
</evidence>
<feature type="transmembrane region" description="Helical" evidence="1">
    <location>
        <begin position="300"/>
        <end position="320"/>
    </location>
</feature>
<dbReference type="Proteomes" id="UP000529637">
    <property type="component" value="Unassembled WGS sequence"/>
</dbReference>
<feature type="transmembrane region" description="Helical" evidence="1">
    <location>
        <begin position="26"/>
        <end position="43"/>
    </location>
</feature>
<feature type="transmembrane region" description="Helical" evidence="1">
    <location>
        <begin position="73"/>
        <end position="90"/>
    </location>
</feature>
<protein>
    <recommendedName>
        <fullName evidence="4">O-antigen ligase</fullName>
    </recommendedName>
</protein>
<feature type="transmembrane region" description="Helical" evidence="1">
    <location>
        <begin position="326"/>
        <end position="344"/>
    </location>
</feature>
<feature type="transmembrane region" description="Helical" evidence="1">
    <location>
        <begin position="48"/>
        <end position="67"/>
    </location>
</feature>
<feature type="transmembrane region" description="Helical" evidence="1">
    <location>
        <begin position="214"/>
        <end position="236"/>
    </location>
</feature>
<dbReference type="RefSeq" id="WP_176066830.1">
    <property type="nucleotide sequence ID" value="NZ_JABWMJ010000002.1"/>
</dbReference>
<keyword evidence="1" id="KW-1133">Transmembrane helix</keyword>
<keyword evidence="3" id="KW-1185">Reference proteome</keyword>
<sequence length="794" mass="83353">MRPLAAALGLGGLGFGGWLALQHPLNGPAVLSLFVAAALLAMLRPRAALVAVFALLPVLSFAPWTGWLVVEEIDLLVLAAVAGASLRHAVTSSSSGRHRARIWPTTALLAIGLFAASSAIAAVLGVMDAGGWAFDLYQGYREPLNSLRLLKPFVWALLLLALWRSEAARDPKGAAAALEVGLVAGLGLAALAALSERLAFTGLLDFSSDYRTTAGFWEMHVGGAAFDGFLALTVPFAIRMLQRPRSRFHFALALGVSALAAYACLTTFSRAIYLAVPMGVALTMWLGSSAEQAPSASRRAMRPWLAASMWLLFCGAALWVFPASGYRGMLALLGACAVLLRLVAAEDAAPGKAWQDLLLASVASSAIVVASAAGVPKGAYLSYGALVLCALGLSFTRAGTRARLAGLEFGIVLGVAAVARHWGGDAALARMLPVVAVLAVLTLAAAVVPRGQAPAPSGPLALRGQLLLVAAMGLAAAGVGVLGGGAYMSGRFSTSEQDLGGRIAHWRDGLAQLRTPIDWTFGIGLGRYPARHALDHAATDAAGDYRVIDGAEGPMLVLTGGRHVLGWGEMLRFSQRIDEPLVPLEVRVRGRAEHWVSLHFDVCEKHLLYEARCATGQVGISAGEWQTVSAALKGPALSAGNLIAPRPIVFSIANETPGSRVEIAELSVRDATGTELLRNRTFSQRGAHWFFSSDRNHMPWHLKNVLVHTLFEQGVTGLIALLTLVGVAFARVAAGDARTHPLAPPIAGALAGFAIVGAFDSLLDVPRVSLLFFVLVLIASTDRLRTALPPSPER</sequence>
<comment type="caution">
    <text evidence="2">The sequence shown here is derived from an EMBL/GenBank/DDBJ whole genome shotgun (WGS) entry which is preliminary data.</text>
</comment>
<evidence type="ECO:0000313" key="2">
    <source>
        <dbReference type="EMBL" id="NUZ05179.1"/>
    </source>
</evidence>
<feature type="transmembrane region" description="Helical" evidence="1">
    <location>
        <begin position="710"/>
        <end position="730"/>
    </location>
</feature>
<organism evidence="2 3">
    <name type="scientific">Piscinibacter koreensis</name>
    <dbReference type="NCBI Taxonomy" id="2742824"/>
    <lineage>
        <taxon>Bacteria</taxon>
        <taxon>Pseudomonadati</taxon>
        <taxon>Pseudomonadota</taxon>
        <taxon>Betaproteobacteria</taxon>
        <taxon>Burkholderiales</taxon>
        <taxon>Sphaerotilaceae</taxon>
        <taxon>Piscinibacter</taxon>
    </lineage>
</organism>
<feature type="transmembrane region" description="Helical" evidence="1">
    <location>
        <begin position="742"/>
        <end position="759"/>
    </location>
</feature>
<feature type="transmembrane region" description="Helical" evidence="1">
    <location>
        <begin position="175"/>
        <end position="194"/>
    </location>
</feature>
<gene>
    <name evidence="2" type="ORF">HQN59_05315</name>
</gene>
<feature type="transmembrane region" description="Helical" evidence="1">
    <location>
        <begin position="356"/>
        <end position="374"/>
    </location>
</feature>
<dbReference type="AlphaFoldDB" id="A0A7Y6TVJ0"/>
<feature type="transmembrane region" description="Helical" evidence="1">
    <location>
        <begin position="102"/>
        <end position="126"/>
    </location>
</feature>
<feature type="transmembrane region" description="Helical" evidence="1">
    <location>
        <begin position="460"/>
        <end position="488"/>
    </location>
</feature>
<accession>A0A7Y6TVJ0</accession>